<dbReference type="Proteomes" id="UP001500469">
    <property type="component" value="Unassembled WGS sequence"/>
</dbReference>
<evidence type="ECO:0000256" key="2">
    <source>
        <dbReference type="ARBA" id="ARBA00006577"/>
    </source>
</evidence>
<evidence type="ECO:0000256" key="4">
    <source>
        <dbReference type="ARBA" id="ARBA00023235"/>
    </source>
</evidence>
<sequence length="184" mass="20303">MSKRLIPILVLLGVFSMMACEATNPYDTGPAYDVAANLKTDSLKIVAYLDTAKIDSLYRIYDPSGVVIIVQEEGIGSRPINNTVVYTDYIGSLMEGGTVFDTSIESVARENSLYVEGRNYLPLSFVMGSGNVIYGWDVGFKRLRPGSKAVMLIPSPWAYRDQINNSRIPANSVLRFDVDFLGID</sequence>
<dbReference type="EC" id="5.2.1.8" evidence="6"/>
<evidence type="ECO:0000256" key="1">
    <source>
        <dbReference type="ARBA" id="ARBA00000971"/>
    </source>
</evidence>
<dbReference type="InterPro" id="IPR046357">
    <property type="entry name" value="PPIase_dom_sf"/>
</dbReference>
<evidence type="ECO:0000256" key="7">
    <source>
        <dbReference type="SAM" id="SignalP"/>
    </source>
</evidence>
<comment type="similarity">
    <text evidence="2 6">Belongs to the FKBP-type PPIase family.</text>
</comment>
<accession>A0ABN1MWK8</accession>
<dbReference type="RefSeq" id="WP_343848274.1">
    <property type="nucleotide sequence ID" value="NZ_BAAAFI010000002.1"/>
</dbReference>
<reference evidence="9 10" key="1">
    <citation type="journal article" date="2019" name="Int. J. Syst. Evol. Microbiol.">
        <title>The Global Catalogue of Microorganisms (GCM) 10K type strain sequencing project: providing services to taxonomists for standard genome sequencing and annotation.</title>
        <authorList>
            <consortium name="The Broad Institute Genomics Platform"/>
            <consortium name="The Broad Institute Genome Sequencing Center for Infectious Disease"/>
            <person name="Wu L."/>
            <person name="Ma J."/>
        </authorList>
    </citation>
    <scope>NUCLEOTIDE SEQUENCE [LARGE SCALE GENOMIC DNA]</scope>
    <source>
        <strain evidence="9 10">JCM 16112</strain>
    </source>
</reference>
<evidence type="ECO:0000313" key="10">
    <source>
        <dbReference type="Proteomes" id="UP001500469"/>
    </source>
</evidence>
<evidence type="ECO:0000256" key="3">
    <source>
        <dbReference type="ARBA" id="ARBA00023110"/>
    </source>
</evidence>
<dbReference type="PANTHER" id="PTHR43811:SF19">
    <property type="entry name" value="39 KDA FK506-BINDING NUCLEAR PROTEIN"/>
    <property type="match status" value="1"/>
</dbReference>
<evidence type="ECO:0000256" key="5">
    <source>
        <dbReference type="PROSITE-ProRule" id="PRU00277"/>
    </source>
</evidence>
<feature type="chain" id="PRO_5046020625" description="Peptidyl-prolyl cis-trans isomerase" evidence="7">
    <location>
        <begin position="20"/>
        <end position="184"/>
    </location>
</feature>
<organism evidence="9 10">
    <name type="scientific">Algoriphagus jejuensis</name>
    <dbReference type="NCBI Taxonomy" id="419934"/>
    <lineage>
        <taxon>Bacteria</taxon>
        <taxon>Pseudomonadati</taxon>
        <taxon>Bacteroidota</taxon>
        <taxon>Cytophagia</taxon>
        <taxon>Cytophagales</taxon>
        <taxon>Cyclobacteriaceae</taxon>
        <taxon>Algoriphagus</taxon>
    </lineage>
</organism>
<feature type="domain" description="PPIase FKBP-type" evidence="8">
    <location>
        <begin position="82"/>
        <end position="184"/>
    </location>
</feature>
<keyword evidence="4 5" id="KW-0413">Isomerase</keyword>
<feature type="signal peptide" evidence="7">
    <location>
        <begin position="1"/>
        <end position="19"/>
    </location>
</feature>
<comment type="caution">
    <text evidence="9">The sequence shown here is derived from an EMBL/GenBank/DDBJ whole genome shotgun (WGS) entry which is preliminary data.</text>
</comment>
<keyword evidence="7" id="KW-0732">Signal</keyword>
<gene>
    <name evidence="9" type="ORF">GCM10009119_05460</name>
</gene>
<protein>
    <recommendedName>
        <fullName evidence="6">Peptidyl-prolyl cis-trans isomerase</fullName>
        <ecNumber evidence="6">5.2.1.8</ecNumber>
    </recommendedName>
</protein>
<evidence type="ECO:0000256" key="6">
    <source>
        <dbReference type="RuleBase" id="RU003915"/>
    </source>
</evidence>
<dbReference type="PROSITE" id="PS51257">
    <property type="entry name" value="PROKAR_LIPOPROTEIN"/>
    <property type="match status" value="1"/>
</dbReference>
<name>A0ABN1MWK8_9BACT</name>
<evidence type="ECO:0000313" key="9">
    <source>
        <dbReference type="EMBL" id="GAA0877578.1"/>
    </source>
</evidence>
<comment type="catalytic activity">
    <reaction evidence="1 5 6">
        <text>[protein]-peptidylproline (omega=180) = [protein]-peptidylproline (omega=0)</text>
        <dbReference type="Rhea" id="RHEA:16237"/>
        <dbReference type="Rhea" id="RHEA-COMP:10747"/>
        <dbReference type="Rhea" id="RHEA-COMP:10748"/>
        <dbReference type="ChEBI" id="CHEBI:83833"/>
        <dbReference type="ChEBI" id="CHEBI:83834"/>
        <dbReference type="EC" id="5.2.1.8"/>
    </reaction>
</comment>
<keyword evidence="3 5" id="KW-0697">Rotamase</keyword>
<dbReference type="InterPro" id="IPR001179">
    <property type="entry name" value="PPIase_FKBP_dom"/>
</dbReference>
<dbReference type="SUPFAM" id="SSF54534">
    <property type="entry name" value="FKBP-like"/>
    <property type="match status" value="1"/>
</dbReference>
<dbReference type="PANTHER" id="PTHR43811">
    <property type="entry name" value="FKBP-TYPE PEPTIDYL-PROLYL CIS-TRANS ISOMERASE FKPA"/>
    <property type="match status" value="1"/>
</dbReference>
<dbReference type="EMBL" id="BAAAFI010000002">
    <property type="protein sequence ID" value="GAA0877578.1"/>
    <property type="molecule type" value="Genomic_DNA"/>
</dbReference>
<dbReference type="Pfam" id="PF00254">
    <property type="entry name" value="FKBP_C"/>
    <property type="match status" value="1"/>
</dbReference>
<dbReference type="PROSITE" id="PS50059">
    <property type="entry name" value="FKBP_PPIASE"/>
    <property type="match status" value="1"/>
</dbReference>
<proteinExistence type="inferred from homology"/>
<evidence type="ECO:0000259" key="8">
    <source>
        <dbReference type="PROSITE" id="PS50059"/>
    </source>
</evidence>
<dbReference type="Gene3D" id="3.10.50.40">
    <property type="match status" value="1"/>
</dbReference>
<keyword evidence="10" id="KW-1185">Reference proteome</keyword>